<name>A0A843X4E6_COLES</name>
<dbReference type="Proteomes" id="UP000652761">
    <property type="component" value="Unassembled WGS sequence"/>
</dbReference>
<dbReference type="AlphaFoldDB" id="A0A843X4E6"/>
<sequence length="130" mass="13789">MAAKQKERKLTVTDLVIPDVTDKDTPPLLTPPSPAQSGRRDLTKQLSQKMNCLCSPTTHVGSFRCRHHRGSNFMRGSASVGSGLSEYAVTAAAGSLLPRTELGSNNSSFGSQLSELSNETAAGDTSVVRL</sequence>
<dbReference type="EMBL" id="NMUH01005261">
    <property type="protein sequence ID" value="MQM12284.1"/>
    <property type="molecule type" value="Genomic_DNA"/>
</dbReference>
<evidence type="ECO:0000313" key="2">
    <source>
        <dbReference type="EMBL" id="MQM12284.1"/>
    </source>
</evidence>
<dbReference type="PANTHER" id="PTHR33132:SF135">
    <property type="entry name" value="OS02G0799700 PROTEIN"/>
    <property type="match status" value="1"/>
</dbReference>
<evidence type="ECO:0000256" key="1">
    <source>
        <dbReference type="SAM" id="MobiDB-lite"/>
    </source>
</evidence>
<feature type="region of interest" description="Disordered" evidence="1">
    <location>
        <begin position="99"/>
        <end position="130"/>
    </location>
</feature>
<dbReference type="PANTHER" id="PTHR33132">
    <property type="entry name" value="OSJNBB0118P14.9 PROTEIN"/>
    <property type="match status" value="1"/>
</dbReference>
<reference evidence="2" key="1">
    <citation type="submission" date="2017-07" db="EMBL/GenBank/DDBJ databases">
        <title>Taro Niue Genome Assembly and Annotation.</title>
        <authorList>
            <person name="Atibalentja N."/>
            <person name="Keating K."/>
            <person name="Fields C.J."/>
        </authorList>
    </citation>
    <scope>NUCLEOTIDE SEQUENCE</scope>
    <source>
        <strain evidence="2">Niue_2</strain>
        <tissue evidence="2">Leaf</tissue>
    </source>
</reference>
<proteinExistence type="predicted"/>
<accession>A0A843X4E6</accession>
<feature type="compositionally biased region" description="Polar residues" evidence="1">
    <location>
        <begin position="102"/>
        <end position="120"/>
    </location>
</feature>
<keyword evidence="3" id="KW-1185">Reference proteome</keyword>
<organism evidence="2 3">
    <name type="scientific">Colocasia esculenta</name>
    <name type="common">Wild taro</name>
    <name type="synonym">Arum esculentum</name>
    <dbReference type="NCBI Taxonomy" id="4460"/>
    <lineage>
        <taxon>Eukaryota</taxon>
        <taxon>Viridiplantae</taxon>
        <taxon>Streptophyta</taxon>
        <taxon>Embryophyta</taxon>
        <taxon>Tracheophyta</taxon>
        <taxon>Spermatophyta</taxon>
        <taxon>Magnoliopsida</taxon>
        <taxon>Liliopsida</taxon>
        <taxon>Araceae</taxon>
        <taxon>Aroideae</taxon>
        <taxon>Colocasieae</taxon>
        <taxon>Colocasia</taxon>
    </lineage>
</organism>
<comment type="caution">
    <text evidence="2">The sequence shown here is derived from an EMBL/GenBank/DDBJ whole genome shotgun (WGS) entry which is preliminary data.</text>
</comment>
<evidence type="ECO:0000313" key="3">
    <source>
        <dbReference type="Proteomes" id="UP000652761"/>
    </source>
</evidence>
<gene>
    <name evidence="2" type="ORF">Taro_045201</name>
</gene>
<protein>
    <submittedName>
        <fullName evidence="2">Uncharacterized protein</fullName>
    </submittedName>
</protein>
<dbReference type="OrthoDB" id="1932391at2759"/>
<feature type="region of interest" description="Disordered" evidence="1">
    <location>
        <begin position="15"/>
        <end position="42"/>
    </location>
</feature>